<proteinExistence type="predicted"/>
<evidence type="ECO:0000313" key="3">
    <source>
        <dbReference type="Proteomes" id="UP000325577"/>
    </source>
</evidence>
<feature type="region of interest" description="Disordered" evidence="1">
    <location>
        <begin position="282"/>
        <end position="301"/>
    </location>
</feature>
<name>A0A5J5BX36_9ASTE</name>
<evidence type="ECO:0000313" key="2">
    <source>
        <dbReference type="EMBL" id="KAA8546257.1"/>
    </source>
</evidence>
<sequence>MLNESSIRVDGREGVVDVQAHPTDTIIPKSVTDTSSHDPSRFDLSLPKIKDEGDLTAFIAKYQDAFPENVIVNLGGEESLGILCSSKDFIKFHLLVIALGFKFPIANFYRQFFEFFHIAPSQFTPNGYRILIGFQALIRIYKFRLGFNEFRASYIVKWMGNKCCYISHRNMVLIQYLPQSEKDRDLSRLLDPNGQWAEVPTINIVESGLHRIPVGIPFRSYEYSHSYSLDRHNSPRVPIKRRILDADGRMTEVTVMVRLVEAPPSSTMSIVERFSRSIPSLTGISRKRVTQGTEDPKRKRH</sequence>
<dbReference type="OrthoDB" id="1750920at2759"/>
<dbReference type="EMBL" id="CM018032">
    <property type="protein sequence ID" value="KAA8546257.1"/>
    <property type="molecule type" value="Genomic_DNA"/>
</dbReference>
<dbReference type="AlphaFoldDB" id="A0A5J5BX36"/>
<dbReference type="Proteomes" id="UP000325577">
    <property type="component" value="Linkage Group LG1"/>
</dbReference>
<evidence type="ECO:0000256" key="1">
    <source>
        <dbReference type="SAM" id="MobiDB-lite"/>
    </source>
</evidence>
<gene>
    <name evidence="2" type="ORF">F0562_003004</name>
</gene>
<organism evidence="2 3">
    <name type="scientific">Nyssa sinensis</name>
    <dbReference type="NCBI Taxonomy" id="561372"/>
    <lineage>
        <taxon>Eukaryota</taxon>
        <taxon>Viridiplantae</taxon>
        <taxon>Streptophyta</taxon>
        <taxon>Embryophyta</taxon>
        <taxon>Tracheophyta</taxon>
        <taxon>Spermatophyta</taxon>
        <taxon>Magnoliopsida</taxon>
        <taxon>eudicotyledons</taxon>
        <taxon>Gunneridae</taxon>
        <taxon>Pentapetalae</taxon>
        <taxon>asterids</taxon>
        <taxon>Cornales</taxon>
        <taxon>Nyssaceae</taxon>
        <taxon>Nyssa</taxon>
    </lineage>
</organism>
<protein>
    <submittedName>
        <fullName evidence="2">Uncharacterized protein</fullName>
    </submittedName>
</protein>
<reference evidence="2 3" key="1">
    <citation type="submission" date="2019-09" db="EMBL/GenBank/DDBJ databases">
        <title>A chromosome-level genome assembly of the Chinese tupelo Nyssa sinensis.</title>
        <authorList>
            <person name="Yang X."/>
            <person name="Kang M."/>
            <person name="Yang Y."/>
            <person name="Xiong H."/>
            <person name="Wang M."/>
            <person name="Zhang Z."/>
            <person name="Wang Z."/>
            <person name="Wu H."/>
            <person name="Ma T."/>
            <person name="Liu J."/>
            <person name="Xi Z."/>
        </authorList>
    </citation>
    <scope>NUCLEOTIDE SEQUENCE [LARGE SCALE GENOMIC DNA]</scope>
    <source>
        <strain evidence="2">J267</strain>
        <tissue evidence="2">Leaf</tissue>
    </source>
</reference>
<keyword evidence="3" id="KW-1185">Reference proteome</keyword>
<accession>A0A5J5BX36</accession>